<name>A0ABS3WKB5_9BACL</name>
<dbReference type="PANTHER" id="PTHR43283">
    <property type="entry name" value="BETA-LACTAMASE-RELATED"/>
    <property type="match status" value="1"/>
</dbReference>
<comment type="caution">
    <text evidence="2">The sequence shown here is derived from an EMBL/GenBank/DDBJ whole genome shotgun (WGS) entry which is preliminary data.</text>
</comment>
<gene>
    <name evidence="2" type="ORF">I8J29_31825</name>
</gene>
<dbReference type="PANTHER" id="PTHR43283:SF3">
    <property type="entry name" value="BETA-LACTAMASE FAMILY PROTEIN (AFU_ORTHOLOGUE AFUA_5G07500)"/>
    <property type="match status" value="1"/>
</dbReference>
<accession>A0ABS3WKB5</accession>
<proteinExistence type="predicted"/>
<dbReference type="Pfam" id="PF00144">
    <property type="entry name" value="Beta-lactamase"/>
    <property type="match status" value="1"/>
</dbReference>
<dbReference type="Proteomes" id="UP000670947">
    <property type="component" value="Unassembled WGS sequence"/>
</dbReference>
<evidence type="ECO:0000259" key="1">
    <source>
        <dbReference type="Pfam" id="PF00144"/>
    </source>
</evidence>
<dbReference type="InterPro" id="IPR012338">
    <property type="entry name" value="Beta-lactam/transpept-like"/>
</dbReference>
<dbReference type="InterPro" id="IPR050789">
    <property type="entry name" value="Diverse_Enzym_Activities"/>
</dbReference>
<dbReference type="SUPFAM" id="SSF56601">
    <property type="entry name" value="beta-lactamase/transpeptidase-like"/>
    <property type="match status" value="1"/>
</dbReference>
<dbReference type="InterPro" id="IPR001466">
    <property type="entry name" value="Beta-lactam-related"/>
</dbReference>
<dbReference type="Gene3D" id="3.40.710.10">
    <property type="entry name" value="DD-peptidase/beta-lactamase superfamily"/>
    <property type="match status" value="1"/>
</dbReference>
<keyword evidence="3" id="KW-1185">Reference proteome</keyword>
<organism evidence="2 3">
    <name type="scientific">Paenibacillus artemisiicola</name>
    <dbReference type="NCBI Taxonomy" id="1172618"/>
    <lineage>
        <taxon>Bacteria</taxon>
        <taxon>Bacillati</taxon>
        <taxon>Bacillota</taxon>
        <taxon>Bacilli</taxon>
        <taxon>Bacillales</taxon>
        <taxon>Paenibacillaceae</taxon>
        <taxon>Paenibacillus</taxon>
    </lineage>
</organism>
<sequence>MSQMQRLTPLLKSFMENGGPAGCACTVVRRGEVLYRESFGYADKEQAISIRPDTIYRIYSMTKVVTCAAALMLYEKGLYLLNDPLDEYLPEFKNPQVYRQDGSATPAAAPIRVKDLFTMSSGLTYGGDGTETERQTRKIFEQGVAALEPRAISKALAGIPLAFDPGTRWQYGTSHDVLAALVEVLSGQRFGDYLRKEIFEPLGMTDTSFRIEDEKRHRLCVMYDRSEDGTLTPNTRMDAAYQPGSRHESGGGGLLSTIGDYGRFAQALARGGELDGVRLLSPQTLQLMATNHLNPRQLQDFDWSQMSGYGYGLGVRVMINRAAGGSNGPIGEYGWAGLAGSWVLIDPAEELSVVYMQQMLPSLEPYIVNRLRAVVYGALA</sequence>
<reference evidence="2 3" key="1">
    <citation type="submission" date="2021-03" db="EMBL/GenBank/DDBJ databases">
        <title>Paenibacillus artemisicola MWE-103 whole genome sequence.</title>
        <authorList>
            <person name="Ham Y.J."/>
        </authorList>
    </citation>
    <scope>NUCLEOTIDE SEQUENCE [LARGE SCALE GENOMIC DNA]</scope>
    <source>
        <strain evidence="2 3">MWE-103</strain>
    </source>
</reference>
<evidence type="ECO:0000313" key="3">
    <source>
        <dbReference type="Proteomes" id="UP000670947"/>
    </source>
</evidence>
<protein>
    <submittedName>
        <fullName evidence="2">Beta-lactamase family protein</fullName>
    </submittedName>
</protein>
<dbReference type="EMBL" id="JAGGDJ010000074">
    <property type="protein sequence ID" value="MBO7748769.1"/>
    <property type="molecule type" value="Genomic_DNA"/>
</dbReference>
<evidence type="ECO:0000313" key="2">
    <source>
        <dbReference type="EMBL" id="MBO7748769.1"/>
    </source>
</evidence>
<feature type="domain" description="Beta-lactamase-related" evidence="1">
    <location>
        <begin position="10"/>
        <end position="365"/>
    </location>
</feature>